<reference evidence="1 2" key="1">
    <citation type="journal article" date="2018" name="Front. Plant Sci.">
        <title>Red Clover (Trifolium pratense) and Zigzag Clover (T. medium) - A Picture of Genomic Similarities and Differences.</title>
        <authorList>
            <person name="Dluhosova J."/>
            <person name="Istvanek J."/>
            <person name="Nedelnik J."/>
            <person name="Repkova J."/>
        </authorList>
    </citation>
    <scope>NUCLEOTIDE SEQUENCE [LARGE SCALE GENOMIC DNA]</scope>
    <source>
        <strain evidence="2">cv. 10/8</strain>
        <tissue evidence="1">Leaf</tissue>
    </source>
</reference>
<comment type="caution">
    <text evidence="1">The sequence shown here is derived from an EMBL/GenBank/DDBJ whole genome shotgun (WGS) entry which is preliminary data.</text>
</comment>
<organism evidence="1 2">
    <name type="scientific">Trifolium medium</name>
    <dbReference type="NCBI Taxonomy" id="97028"/>
    <lineage>
        <taxon>Eukaryota</taxon>
        <taxon>Viridiplantae</taxon>
        <taxon>Streptophyta</taxon>
        <taxon>Embryophyta</taxon>
        <taxon>Tracheophyta</taxon>
        <taxon>Spermatophyta</taxon>
        <taxon>Magnoliopsida</taxon>
        <taxon>eudicotyledons</taxon>
        <taxon>Gunneridae</taxon>
        <taxon>Pentapetalae</taxon>
        <taxon>rosids</taxon>
        <taxon>fabids</taxon>
        <taxon>Fabales</taxon>
        <taxon>Fabaceae</taxon>
        <taxon>Papilionoideae</taxon>
        <taxon>50 kb inversion clade</taxon>
        <taxon>NPAAA clade</taxon>
        <taxon>Hologalegina</taxon>
        <taxon>IRL clade</taxon>
        <taxon>Trifolieae</taxon>
        <taxon>Trifolium</taxon>
    </lineage>
</organism>
<name>A0A392R0Z1_9FABA</name>
<keyword evidence="2" id="KW-1185">Reference proteome</keyword>
<protein>
    <submittedName>
        <fullName evidence="1">Uncharacterized protein</fullName>
    </submittedName>
</protein>
<dbReference type="EMBL" id="LXQA010175819">
    <property type="protein sequence ID" value="MCI29919.1"/>
    <property type="molecule type" value="Genomic_DNA"/>
</dbReference>
<sequence>SLEWLHDHNHGDAGVIFSGKKKRVKAVERLGSDQGKAVVHGHKKRKAGACFATQALKKW</sequence>
<evidence type="ECO:0000313" key="2">
    <source>
        <dbReference type="Proteomes" id="UP000265520"/>
    </source>
</evidence>
<feature type="non-terminal residue" evidence="1">
    <location>
        <position position="1"/>
    </location>
</feature>
<proteinExistence type="predicted"/>
<dbReference type="AlphaFoldDB" id="A0A392R0Z1"/>
<evidence type="ECO:0000313" key="1">
    <source>
        <dbReference type="EMBL" id="MCI29919.1"/>
    </source>
</evidence>
<accession>A0A392R0Z1</accession>
<dbReference type="Proteomes" id="UP000265520">
    <property type="component" value="Unassembled WGS sequence"/>
</dbReference>